<dbReference type="PATRIC" id="fig|1769779.3.peg.1596"/>
<dbReference type="InterPro" id="IPR002316">
    <property type="entry name" value="Pro-tRNA-ligase_IIa"/>
</dbReference>
<dbReference type="InterPro" id="IPR004154">
    <property type="entry name" value="Anticodon-bd"/>
</dbReference>
<evidence type="ECO:0000313" key="12">
    <source>
        <dbReference type="EMBL" id="AOS97032.1"/>
    </source>
</evidence>
<dbReference type="GO" id="GO:0002161">
    <property type="term" value="F:aminoacyl-tRNA deacylase activity"/>
    <property type="evidence" value="ECO:0007669"/>
    <property type="project" value="InterPro"/>
</dbReference>
<dbReference type="Pfam" id="PF03129">
    <property type="entry name" value="HGTP_anticodon"/>
    <property type="match status" value="1"/>
</dbReference>
<dbReference type="GO" id="GO:0004827">
    <property type="term" value="F:proline-tRNA ligase activity"/>
    <property type="evidence" value="ECO:0007669"/>
    <property type="project" value="UniProtKB-UniRule"/>
</dbReference>
<dbReference type="PRINTS" id="PR01046">
    <property type="entry name" value="TRNASYNTHPRO"/>
</dbReference>
<comment type="subcellular location">
    <subcellularLocation>
        <location evidence="1 10">Cytoplasm</location>
    </subcellularLocation>
</comment>
<dbReference type="InterPro" id="IPR045864">
    <property type="entry name" value="aa-tRNA-synth_II/BPL/LPL"/>
</dbReference>
<evidence type="ECO:0000256" key="6">
    <source>
        <dbReference type="ARBA" id="ARBA00022840"/>
    </source>
</evidence>
<name>A0A1C9W7B3_9GAMM</name>
<evidence type="ECO:0000313" key="13">
    <source>
        <dbReference type="Proteomes" id="UP000095672"/>
    </source>
</evidence>
<reference evidence="13" key="1">
    <citation type="submission" date="2016-01" db="EMBL/GenBank/DDBJ databases">
        <title>Complete genome sequence of Microbulbifer sp. CCB-MM1, a halophile isolated from Matang Mangrove Forest, Perak.</title>
        <authorList>
            <person name="Moh T.H."/>
            <person name="Dinesh B."/>
            <person name="Lau N.-S."/>
            <person name="Go F."/>
            <person name="Alexander Chong S.-C."/>
        </authorList>
    </citation>
    <scope>NUCLEOTIDE SEQUENCE [LARGE SCALE GENOMIC DNA]</scope>
    <source>
        <strain evidence="13">CCB-MM1</strain>
    </source>
</reference>
<keyword evidence="8 10" id="KW-0030">Aminoacyl-tRNA synthetase</keyword>
<dbReference type="Gene3D" id="3.30.930.10">
    <property type="entry name" value="Bira Bifunctional Protein, Domain 2"/>
    <property type="match status" value="2"/>
</dbReference>
<dbReference type="HAMAP" id="MF_01569">
    <property type="entry name" value="Pro_tRNA_synth_type1"/>
    <property type="match status" value="1"/>
</dbReference>
<dbReference type="OrthoDB" id="9809052at2"/>
<dbReference type="InterPro" id="IPR023717">
    <property type="entry name" value="Pro-tRNA-Synthase_IIa_type1"/>
</dbReference>
<keyword evidence="5 10" id="KW-0547">Nucleotide-binding</keyword>
<dbReference type="FunFam" id="3.30.930.10:FF:000043">
    <property type="entry name" value="Proline--tRNA ligase"/>
    <property type="match status" value="1"/>
</dbReference>
<dbReference type="GO" id="GO:0005829">
    <property type="term" value="C:cytosol"/>
    <property type="evidence" value="ECO:0007669"/>
    <property type="project" value="TreeGrafter"/>
</dbReference>
<evidence type="ECO:0000256" key="10">
    <source>
        <dbReference type="HAMAP-Rule" id="MF_01569"/>
    </source>
</evidence>
<dbReference type="CDD" id="cd00779">
    <property type="entry name" value="ProRS_core_prok"/>
    <property type="match status" value="1"/>
</dbReference>
<evidence type="ECO:0000256" key="8">
    <source>
        <dbReference type="ARBA" id="ARBA00023146"/>
    </source>
</evidence>
<dbReference type="STRING" id="1769779.AUP74_01597"/>
<dbReference type="GO" id="GO:0005524">
    <property type="term" value="F:ATP binding"/>
    <property type="evidence" value="ECO:0007669"/>
    <property type="project" value="UniProtKB-UniRule"/>
</dbReference>
<evidence type="ECO:0000259" key="11">
    <source>
        <dbReference type="PROSITE" id="PS50862"/>
    </source>
</evidence>
<protein>
    <recommendedName>
        <fullName evidence="10">Proline--tRNA ligase</fullName>
        <ecNumber evidence="10">6.1.1.15</ecNumber>
    </recommendedName>
    <alternativeName>
        <fullName evidence="10">Prolyl-tRNA synthetase</fullName>
        <shortName evidence="10">ProRS</shortName>
    </alternativeName>
</protein>
<dbReference type="GO" id="GO:0006433">
    <property type="term" value="P:prolyl-tRNA aminoacylation"/>
    <property type="evidence" value="ECO:0007669"/>
    <property type="project" value="UniProtKB-UniRule"/>
</dbReference>
<comment type="catalytic activity">
    <reaction evidence="9 10">
        <text>tRNA(Pro) + L-proline + ATP = L-prolyl-tRNA(Pro) + AMP + diphosphate</text>
        <dbReference type="Rhea" id="RHEA:14305"/>
        <dbReference type="Rhea" id="RHEA-COMP:9700"/>
        <dbReference type="Rhea" id="RHEA-COMP:9702"/>
        <dbReference type="ChEBI" id="CHEBI:30616"/>
        <dbReference type="ChEBI" id="CHEBI:33019"/>
        <dbReference type="ChEBI" id="CHEBI:60039"/>
        <dbReference type="ChEBI" id="CHEBI:78442"/>
        <dbReference type="ChEBI" id="CHEBI:78532"/>
        <dbReference type="ChEBI" id="CHEBI:456215"/>
        <dbReference type="EC" id="6.1.1.15"/>
    </reaction>
</comment>
<dbReference type="InterPro" id="IPR036754">
    <property type="entry name" value="YbaK/aa-tRNA-synt-asso_dom_sf"/>
</dbReference>
<comment type="similarity">
    <text evidence="10">Belongs to the class-II aminoacyl-tRNA synthetase family. ProS type 1 subfamily.</text>
</comment>
<evidence type="ECO:0000256" key="9">
    <source>
        <dbReference type="ARBA" id="ARBA00047671"/>
    </source>
</evidence>
<dbReference type="PANTHER" id="PTHR42753:SF2">
    <property type="entry name" value="PROLINE--TRNA LIGASE"/>
    <property type="match status" value="1"/>
</dbReference>
<keyword evidence="7 10" id="KW-0648">Protein biosynthesis</keyword>
<dbReference type="InterPro" id="IPR036621">
    <property type="entry name" value="Anticodon-bd_dom_sf"/>
</dbReference>
<dbReference type="SUPFAM" id="SSF55681">
    <property type="entry name" value="Class II aaRS and biotin synthetases"/>
    <property type="match status" value="1"/>
</dbReference>
<organism evidence="12 13">
    <name type="scientific">Microbulbifer aggregans</name>
    <dbReference type="NCBI Taxonomy" id="1769779"/>
    <lineage>
        <taxon>Bacteria</taxon>
        <taxon>Pseudomonadati</taxon>
        <taxon>Pseudomonadota</taxon>
        <taxon>Gammaproteobacteria</taxon>
        <taxon>Cellvibrionales</taxon>
        <taxon>Microbulbiferaceae</taxon>
        <taxon>Microbulbifer</taxon>
    </lineage>
</organism>
<dbReference type="SUPFAM" id="SSF55826">
    <property type="entry name" value="YbaK/ProRS associated domain"/>
    <property type="match status" value="1"/>
</dbReference>
<dbReference type="NCBIfam" id="TIGR00409">
    <property type="entry name" value="proS_fam_II"/>
    <property type="match status" value="1"/>
</dbReference>
<evidence type="ECO:0000256" key="7">
    <source>
        <dbReference type="ARBA" id="ARBA00022917"/>
    </source>
</evidence>
<accession>A0A1C9W7B3</accession>
<dbReference type="PROSITE" id="PS50862">
    <property type="entry name" value="AA_TRNA_LIGASE_II"/>
    <property type="match status" value="1"/>
</dbReference>
<dbReference type="RefSeq" id="WP_069947101.1">
    <property type="nucleotide sequence ID" value="NZ_CP014143.1"/>
</dbReference>
<evidence type="ECO:0000256" key="3">
    <source>
        <dbReference type="ARBA" id="ARBA00022490"/>
    </source>
</evidence>
<keyword evidence="6 10" id="KW-0067">ATP-binding</keyword>
<dbReference type="InterPro" id="IPR050062">
    <property type="entry name" value="Pro-tRNA_synthetase"/>
</dbReference>
<dbReference type="CDD" id="cd00861">
    <property type="entry name" value="ProRS_anticodon_short"/>
    <property type="match status" value="1"/>
</dbReference>
<dbReference type="InterPro" id="IPR007214">
    <property type="entry name" value="YbaK/aa-tRNA-synth-assoc-dom"/>
</dbReference>
<dbReference type="EC" id="6.1.1.15" evidence="10"/>
<dbReference type="InterPro" id="IPR033730">
    <property type="entry name" value="ProRS_core_prok"/>
</dbReference>
<dbReference type="InterPro" id="IPR002314">
    <property type="entry name" value="aa-tRNA-synt_IIb"/>
</dbReference>
<comment type="function">
    <text evidence="10">Catalyzes the attachment of proline to tRNA(Pro) in a two-step reaction: proline is first activated by ATP to form Pro-AMP and then transferred to the acceptor end of tRNA(Pro). As ProRS can inadvertently accommodate and process non-cognate amino acids such as alanine and cysteine, to avoid such errors it has two additional distinct editing activities against alanine. One activity is designated as 'pretransfer' editing and involves the tRNA(Pro)-independent hydrolysis of activated Ala-AMP. The other activity is designated 'posttransfer' editing and involves deacylation of mischarged Ala-tRNA(Pro). The misacylated Cys-tRNA(Pro) is not edited by ProRS.</text>
</comment>
<dbReference type="Proteomes" id="UP000095672">
    <property type="component" value="Chromosome"/>
</dbReference>
<comment type="subunit">
    <text evidence="2 10">Homodimer.</text>
</comment>
<keyword evidence="4 10" id="KW-0436">Ligase</keyword>
<dbReference type="AlphaFoldDB" id="A0A1C9W7B3"/>
<proteinExistence type="inferred from homology"/>
<feature type="domain" description="Aminoacyl-transfer RNA synthetases class-II family profile" evidence="11">
    <location>
        <begin position="33"/>
        <end position="470"/>
    </location>
</feature>
<evidence type="ECO:0000256" key="1">
    <source>
        <dbReference type="ARBA" id="ARBA00004496"/>
    </source>
</evidence>
<dbReference type="PIRSF" id="PIRSF001535">
    <property type="entry name" value="ProRS_1"/>
    <property type="match status" value="1"/>
</dbReference>
<evidence type="ECO:0000256" key="5">
    <source>
        <dbReference type="ARBA" id="ARBA00022741"/>
    </source>
</evidence>
<dbReference type="InterPro" id="IPR006195">
    <property type="entry name" value="aa-tRNA-synth_II"/>
</dbReference>
<evidence type="ECO:0000256" key="4">
    <source>
        <dbReference type="ARBA" id="ARBA00022598"/>
    </source>
</evidence>
<dbReference type="InterPro" id="IPR004500">
    <property type="entry name" value="Pro-tRNA-synth_IIa_bac-type"/>
</dbReference>
<dbReference type="NCBIfam" id="NF006625">
    <property type="entry name" value="PRK09194.1"/>
    <property type="match status" value="1"/>
</dbReference>
<sequence>MRASRYLIATQKETPNDAVVISHQLMLRAGMIRRLASGLYTWLPTGLRVLRKVERIVREEMDRAGALEVLMPVVQPAELWEESGRWQQYGPELLRIEDRHQNPFCLGPTHEEVITDLIRNEINSYKQLPANFYQVQTKFRDEIRPRFGVMRAREFTMKDAYSFHVDADSLQETYDVMHDAYCRIFNRIGLDYRPVLADTGSIGGSSSHEFHVLAQSGEDDIAFSSESRYAANVELAEAVAPAGERPAPSKEMQEVHTPGQKTIADVSAFLQSDPAHSVKTLIVLGEAEEEEKAPLVALVLRGDHELNELKAEKLEGIASPLEFAPEARIAEELGCGIGSLGPVGLKIETIVDRAAAHLADFICGANKDDYHLTGVNWSRDAEPGRVADLRNVVAGDPSPDGQGTLEIKRGIEVGHIFQLGDKYSRAMNATVLDENGKEQVMAMGCYGIGVSRIVAAAIEQNHDDSGIIWPEAIAPFQLAIVPINMHKSDLVREKCEHLYEALRAEGVDVLLMDEPKARLGAMLADVELMGIPHRIVVGDRGLERGVVEYKGRRDAESQDFAESQLLEILLEKLAG</sequence>
<dbReference type="Gene3D" id="3.40.50.800">
    <property type="entry name" value="Anticodon-binding domain"/>
    <property type="match status" value="1"/>
</dbReference>
<dbReference type="PANTHER" id="PTHR42753">
    <property type="entry name" value="MITOCHONDRIAL RIBOSOME PROTEIN L39/PROLYL-TRNA LIGASE FAMILY MEMBER"/>
    <property type="match status" value="1"/>
</dbReference>
<dbReference type="SUPFAM" id="SSF52954">
    <property type="entry name" value="Class II aaRS ABD-related"/>
    <property type="match status" value="1"/>
</dbReference>
<dbReference type="InterPro" id="IPR044140">
    <property type="entry name" value="ProRS_anticodon_short"/>
</dbReference>
<dbReference type="Pfam" id="PF04073">
    <property type="entry name" value="tRNA_edit"/>
    <property type="match status" value="1"/>
</dbReference>
<keyword evidence="13" id="KW-1185">Reference proteome</keyword>
<dbReference type="EMBL" id="CP014143">
    <property type="protein sequence ID" value="AOS97032.1"/>
    <property type="molecule type" value="Genomic_DNA"/>
</dbReference>
<comment type="domain">
    <text evidence="10">Consists of three domains: the N-terminal catalytic domain, the editing domain and the C-terminal anticodon-binding domain.</text>
</comment>
<gene>
    <name evidence="10 12" type="primary">proS</name>
    <name evidence="12" type="ORF">AUP74_01597</name>
</gene>
<dbReference type="Gene3D" id="3.90.960.10">
    <property type="entry name" value="YbaK/aminoacyl-tRNA synthetase-associated domain"/>
    <property type="match status" value="1"/>
</dbReference>
<dbReference type="KEGG" id="micc:AUP74_01597"/>
<dbReference type="FunFam" id="3.30.930.10:FF:000097">
    <property type="entry name" value="Proline--tRNA ligase"/>
    <property type="match status" value="1"/>
</dbReference>
<keyword evidence="3 10" id="KW-0963">Cytoplasm</keyword>
<evidence type="ECO:0000256" key="2">
    <source>
        <dbReference type="ARBA" id="ARBA00011738"/>
    </source>
</evidence>
<dbReference type="CDD" id="cd04334">
    <property type="entry name" value="ProRS-INS"/>
    <property type="match status" value="1"/>
</dbReference>
<dbReference type="Pfam" id="PF00587">
    <property type="entry name" value="tRNA-synt_2b"/>
    <property type="match status" value="1"/>
</dbReference>